<sequence length="93" mass="9381">MGCYNCSLDVCDRSLRLLGVSTSTPTAVPIAASKGQIFTLRVCSATTFAPEASMEIEISSKEAGFPKGGTSTATDENGVALLSTTTGGESVGG</sequence>
<organism evidence="2 3">
    <name type="scientific">Linum trigynum</name>
    <dbReference type="NCBI Taxonomy" id="586398"/>
    <lineage>
        <taxon>Eukaryota</taxon>
        <taxon>Viridiplantae</taxon>
        <taxon>Streptophyta</taxon>
        <taxon>Embryophyta</taxon>
        <taxon>Tracheophyta</taxon>
        <taxon>Spermatophyta</taxon>
        <taxon>Magnoliopsida</taxon>
        <taxon>eudicotyledons</taxon>
        <taxon>Gunneridae</taxon>
        <taxon>Pentapetalae</taxon>
        <taxon>rosids</taxon>
        <taxon>fabids</taxon>
        <taxon>Malpighiales</taxon>
        <taxon>Linaceae</taxon>
        <taxon>Linum</taxon>
    </lineage>
</organism>
<proteinExistence type="predicted"/>
<protein>
    <submittedName>
        <fullName evidence="2">Uncharacterized protein</fullName>
    </submittedName>
</protein>
<keyword evidence="3" id="KW-1185">Reference proteome</keyword>
<gene>
    <name evidence="2" type="ORF">LTRI10_LOCUS40665</name>
</gene>
<reference evidence="2 3" key="1">
    <citation type="submission" date="2024-04" db="EMBL/GenBank/DDBJ databases">
        <authorList>
            <person name="Fracassetti M."/>
        </authorList>
    </citation>
    <scope>NUCLEOTIDE SEQUENCE [LARGE SCALE GENOMIC DNA]</scope>
</reference>
<dbReference type="EMBL" id="OZ034820">
    <property type="protein sequence ID" value="CAL1400547.1"/>
    <property type="molecule type" value="Genomic_DNA"/>
</dbReference>
<evidence type="ECO:0000256" key="1">
    <source>
        <dbReference type="SAM" id="MobiDB-lite"/>
    </source>
</evidence>
<dbReference type="Proteomes" id="UP001497516">
    <property type="component" value="Chromosome 7"/>
</dbReference>
<feature type="region of interest" description="Disordered" evidence="1">
    <location>
        <begin position="63"/>
        <end position="93"/>
    </location>
</feature>
<evidence type="ECO:0000313" key="3">
    <source>
        <dbReference type="Proteomes" id="UP001497516"/>
    </source>
</evidence>
<feature type="compositionally biased region" description="Polar residues" evidence="1">
    <location>
        <begin position="82"/>
        <end position="93"/>
    </location>
</feature>
<accession>A0AAV2FR99</accession>
<name>A0AAV2FR99_9ROSI</name>
<dbReference type="AlphaFoldDB" id="A0AAV2FR99"/>
<evidence type="ECO:0000313" key="2">
    <source>
        <dbReference type="EMBL" id="CAL1400547.1"/>
    </source>
</evidence>